<dbReference type="GO" id="GO:0070403">
    <property type="term" value="F:NAD+ binding"/>
    <property type="evidence" value="ECO:0007669"/>
    <property type="project" value="InterPro"/>
</dbReference>
<dbReference type="PROSITE" id="PS50305">
    <property type="entry name" value="SIRTUIN"/>
    <property type="match status" value="1"/>
</dbReference>
<gene>
    <name evidence="8" type="ORF">J3R30DRAFT_3654055</name>
</gene>
<evidence type="ECO:0000256" key="3">
    <source>
        <dbReference type="ARBA" id="ARBA00022679"/>
    </source>
</evidence>
<keyword evidence="6" id="KW-0479">Metal-binding</keyword>
<evidence type="ECO:0000259" key="7">
    <source>
        <dbReference type="PROSITE" id="PS50305"/>
    </source>
</evidence>
<dbReference type="Proteomes" id="UP001150266">
    <property type="component" value="Unassembled WGS sequence"/>
</dbReference>
<comment type="similarity">
    <text evidence="2">Belongs to the sirtuin family. Class I subfamily.</text>
</comment>
<feature type="binding site" evidence="6">
    <location>
        <position position="191"/>
    </location>
    <ligand>
        <name>Zn(2+)</name>
        <dbReference type="ChEBI" id="CHEBI:29105"/>
    </ligand>
</feature>
<organism evidence="8 9">
    <name type="scientific">Lentinula aciculospora</name>
    <dbReference type="NCBI Taxonomy" id="153920"/>
    <lineage>
        <taxon>Eukaryota</taxon>
        <taxon>Fungi</taxon>
        <taxon>Dikarya</taxon>
        <taxon>Basidiomycota</taxon>
        <taxon>Agaricomycotina</taxon>
        <taxon>Agaricomycetes</taxon>
        <taxon>Agaricomycetidae</taxon>
        <taxon>Agaricales</taxon>
        <taxon>Marasmiineae</taxon>
        <taxon>Omphalotaceae</taxon>
        <taxon>Lentinula</taxon>
    </lineage>
</organism>
<accession>A0A9W9AUU9</accession>
<dbReference type="InterPro" id="IPR050134">
    <property type="entry name" value="NAD-dep_sirtuin_deacylases"/>
</dbReference>
<dbReference type="Gene3D" id="3.30.1600.10">
    <property type="entry name" value="SIR2/SIRT2 'Small Domain"/>
    <property type="match status" value="1"/>
</dbReference>
<feature type="active site" description="Proton acceptor" evidence="6">
    <location>
        <position position="139"/>
    </location>
</feature>
<keyword evidence="9" id="KW-1185">Reference proteome</keyword>
<evidence type="ECO:0000256" key="1">
    <source>
        <dbReference type="ARBA" id="ARBA00004173"/>
    </source>
</evidence>
<feature type="binding site" evidence="6">
    <location>
        <position position="147"/>
    </location>
    <ligand>
        <name>Zn(2+)</name>
        <dbReference type="ChEBI" id="CHEBI:29105"/>
    </ligand>
</feature>
<dbReference type="PANTHER" id="PTHR11085">
    <property type="entry name" value="NAD-DEPENDENT PROTEIN DEACYLASE SIRTUIN-5, MITOCHONDRIAL-RELATED"/>
    <property type="match status" value="1"/>
</dbReference>
<protein>
    <submittedName>
        <fullName evidence="8">DHS-like NAD/FAD-binding domain-containing protein</fullName>
    </submittedName>
</protein>
<evidence type="ECO:0000313" key="9">
    <source>
        <dbReference type="Proteomes" id="UP001150266"/>
    </source>
</evidence>
<dbReference type="SUPFAM" id="SSF52467">
    <property type="entry name" value="DHS-like NAD/FAD-binding domain"/>
    <property type="match status" value="1"/>
</dbReference>
<keyword evidence="4" id="KW-0520">NAD</keyword>
<dbReference type="Pfam" id="PF02146">
    <property type="entry name" value="SIR2"/>
    <property type="match status" value="1"/>
</dbReference>
<dbReference type="GO" id="GO:0017136">
    <property type="term" value="F:histone deacetylase activity, NAD-dependent"/>
    <property type="evidence" value="ECO:0007669"/>
    <property type="project" value="TreeGrafter"/>
</dbReference>
<keyword evidence="3" id="KW-0808">Transferase</keyword>
<keyword evidence="6" id="KW-0862">Zinc</keyword>
<feature type="binding site" evidence="6">
    <location>
        <position position="152"/>
    </location>
    <ligand>
        <name>Zn(2+)</name>
        <dbReference type="ChEBI" id="CHEBI:29105"/>
    </ligand>
</feature>
<dbReference type="InterPro" id="IPR026591">
    <property type="entry name" value="Sirtuin_cat_small_dom_sf"/>
</dbReference>
<comment type="subcellular location">
    <subcellularLocation>
        <location evidence="1">Mitochondrion</location>
    </subcellularLocation>
</comment>
<proteinExistence type="inferred from homology"/>
<evidence type="ECO:0000313" key="8">
    <source>
        <dbReference type="EMBL" id="KAJ4491017.1"/>
    </source>
</evidence>
<dbReference type="EMBL" id="JAOTPV010000001">
    <property type="protein sequence ID" value="KAJ4491017.1"/>
    <property type="molecule type" value="Genomic_DNA"/>
</dbReference>
<name>A0A9W9AUU9_9AGAR</name>
<dbReference type="InterPro" id="IPR029035">
    <property type="entry name" value="DHS-like_NAD/FAD-binding_dom"/>
</dbReference>
<evidence type="ECO:0000256" key="4">
    <source>
        <dbReference type="ARBA" id="ARBA00023027"/>
    </source>
</evidence>
<dbReference type="GO" id="GO:0046872">
    <property type="term" value="F:metal ion binding"/>
    <property type="evidence" value="ECO:0007669"/>
    <property type="project" value="UniProtKB-KW"/>
</dbReference>
<evidence type="ECO:0000256" key="6">
    <source>
        <dbReference type="PROSITE-ProRule" id="PRU00236"/>
    </source>
</evidence>
<keyword evidence="5" id="KW-0496">Mitochondrion</keyword>
<evidence type="ECO:0000256" key="5">
    <source>
        <dbReference type="ARBA" id="ARBA00023128"/>
    </source>
</evidence>
<comment type="caution">
    <text evidence="8">The sequence shown here is derived from an EMBL/GenBank/DDBJ whole genome shotgun (WGS) entry which is preliminary data.</text>
</comment>
<dbReference type="InterPro" id="IPR003000">
    <property type="entry name" value="Sirtuin"/>
</dbReference>
<sequence length="284" mass="31397">MPSTNIEDFRLVLSNARNILVVSGAGLSAASGIATFRGQGGRWRKYDASILATLAAWHENQSRVWQFFHYRREEVRSKRPNDGHYALARMCIPKWRQVVAPNATVTHVTQNIDGLCLEALNELSTTSGEQPDGTVIEMHGNLFDVVCNAFDCDYRAKNMDYPICPALEGTEAIVAAGHVEPVVRRADLPHCPKCQQLLRPDVVWFGERPKQIQRILEAADSADLCLVVGTSSLVQPASKLPERVRLNGGKIAVFNLESNTNHSNEADFEFVGPCESELSQILGL</sequence>
<dbReference type="Gene3D" id="3.40.50.1220">
    <property type="entry name" value="TPP-binding domain"/>
    <property type="match status" value="1"/>
</dbReference>
<dbReference type="OrthoDB" id="424302at2759"/>
<dbReference type="AlphaFoldDB" id="A0A9W9AUU9"/>
<dbReference type="GO" id="GO:0005739">
    <property type="term" value="C:mitochondrion"/>
    <property type="evidence" value="ECO:0007669"/>
    <property type="project" value="UniProtKB-SubCell"/>
</dbReference>
<feature type="binding site" evidence="6">
    <location>
        <position position="194"/>
    </location>
    <ligand>
        <name>Zn(2+)</name>
        <dbReference type="ChEBI" id="CHEBI:29105"/>
    </ligand>
</feature>
<dbReference type="GO" id="GO:0005634">
    <property type="term" value="C:nucleus"/>
    <property type="evidence" value="ECO:0007669"/>
    <property type="project" value="TreeGrafter"/>
</dbReference>
<dbReference type="InterPro" id="IPR026590">
    <property type="entry name" value="Ssirtuin_cat_dom"/>
</dbReference>
<dbReference type="PANTHER" id="PTHR11085:SF10">
    <property type="entry name" value="NAD-DEPENDENT PROTEIN DEACYLASE SIRTUIN-5, MITOCHONDRIAL-RELATED"/>
    <property type="match status" value="1"/>
</dbReference>
<feature type="domain" description="Deacetylase sirtuin-type" evidence="7">
    <location>
        <begin position="1"/>
        <end position="284"/>
    </location>
</feature>
<evidence type="ECO:0000256" key="2">
    <source>
        <dbReference type="ARBA" id="ARBA00006924"/>
    </source>
</evidence>
<reference evidence="8" key="1">
    <citation type="submission" date="2022-08" db="EMBL/GenBank/DDBJ databases">
        <title>A Global Phylogenomic Analysis of the Shiitake Genus Lentinula.</title>
        <authorList>
            <consortium name="DOE Joint Genome Institute"/>
            <person name="Sierra-Patev S."/>
            <person name="Min B."/>
            <person name="Naranjo-Ortiz M."/>
            <person name="Looney B."/>
            <person name="Konkel Z."/>
            <person name="Slot J.C."/>
            <person name="Sakamoto Y."/>
            <person name="Steenwyk J.L."/>
            <person name="Rokas A."/>
            <person name="Carro J."/>
            <person name="Camarero S."/>
            <person name="Ferreira P."/>
            <person name="Molpeceres G."/>
            <person name="Ruiz-Duenas F.J."/>
            <person name="Serrano A."/>
            <person name="Henrissat B."/>
            <person name="Drula E."/>
            <person name="Hughes K.W."/>
            <person name="Mata J.L."/>
            <person name="Ishikawa N.K."/>
            <person name="Vargas-Isla R."/>
            <person name="Ushijima S."/>
            <person name="Smith C.A."/>
            <person name="Ahrendt S."/>
            <person name="Andreopoulos W."/>
            <person name="He G."/>
            <person name="Labutti K."/>
            <person name="Lipzen A."/>
            <person name="Ng V."/>
            <person name="Riley R."/>
            <person name="Sandor L."/>
            <person name="Barry K."/>
            <person name="Martinez A.T."/>
            <person name="Xiao Y."/>
            <person name="Gibbons J.G."/>
            <person name="Terashima K."/>
            <person name="Grigoriev I.V."/>
            <person name="Hibbett D.S."/>
        </authorList>
    </citation>
    <scope>NUCLEOTIDE SEQUENCE</scope>
    <source>
        <strain evidence="8">JLM2183</strain>
    </source>
</reference>